<dbReference type="Gramene" id="VVA17559">
    <property type="protein sequence ID" value="VVA17559"/>
    <property type="gene ID" value="Prudul26B025597"/>
</dbReference>
<sequence length="93" mass="10909">MRKSRGSRGSLAALDRAASVDQDPEMQLWNRVLCVQHKAWRVQFQDLLEVQPIFMPFSPKIYYQHRPVNVQPYHLSEDHLELSLSYQQVLSTV</sequence>
<feature type="region of interest" description="Disordered" evidence="1">
    <location>
        <begin position="1"/>
        <end position="20"/>
    </location>
</feature>
<evidence type="ECO:0000256" key="1">
    <source>
        <dbReference type="SAM" id="MobiDB-lite"/>
    </source>
</evidence>
<accession>A0A5E4ERS8</accession>
<organism evidence="2 3">
    <name type="scientific">Prunus dulcis</name>
    <name type="common">Almond</name>
    <name type="synonym">Amygdalus dulcis</name>
    <dbReference type="NCBI Taxonomy" id="3755"/>
    <lineage>
        <taxon>Eukaryota</taxon>
        <taxon>Viridiplantae</taxon>
        <taxon>Streptophyta</taxon>
        <taxon>Embryophyta</taxon>
        <taxon>Tracheophyta</taxon>
        <taxon>Spermatophyta</taxon>
        <taxon>Magnoliopsida</taxon>
        <taxon>eudicotyledons</taxon>
        <taxon>Gunneridae</taxon>
        <taxon>Pentapetalae</taxon>
        <taxon>rosids</taxon>
        <taxon>fabids</taxon>
        <taxon>Rosales</taxon>
        <taxon>Rosaceae</taxon>
        <taxon>Amygdaloideae</taxon>
        <taxon>Amygdaleae</taxon>
        <taxon>Prunus</taxon>
    </lineage>
</organism>
<name>A0A5E4ERS8_PRUDU</name>
<proteinExistence type="predicted"/>
<protein>
    <submittedName>
        <fullName evidence="2">Uncharacterized protein</fullName>
    </submittedName>
</protein>
<gene>
    <name evidence="2" type="ORF">ALMOND_2B025597</name>
</gene>
<dbReference type="Proteomes" id="UP000327085">
    <property type="component" value="Chromosome 3"/>
</dbReference>
<evidence type="ECO:0000313" key="2">
    <source>
        <dbReference type="EMBL" id="VVA17559.1"/>
    </source>
</evidence>
<evidence type="ECO:0000313" key="3">
    <source>
        <dbReference type="Proteomes" id="UP000327085"/>
    </source>
</evidence>
<dbReference type="InParanoid" id="A0A5E4ERS8"/>
<dbReference type="EMBL" id="CABIKO010000025">
    <property type="protein sequence ID" value="VVA17559.1"/>
    <property type="molecule type" value="Genomic_DNA"/>
</dbReference>
<dbReference type="AlphaFoldDB" id="A0A5E4ERS8"/>
<reference evidence="3" key="1">
    <citation type="journal article" date="2020" name="Plant J.">
        <title>Transposons played a major role in the diversification between the closely related almond and peach genomes: results from the almond genome sequence.</title>
        <authorList>
            <person name="Alioto T."/>
            <person name="Alexiou K.G."/>
            <person name="Bardil A."/>
            <person name="Barteri F."/>
            <person name="Castanera R."/>
            <person name="Cruz F."/>
            <person name="Dhingra A."/>
            <person name="Duval H."/>
            <person name="Fernandez I Marti A."/>
            <person name="Frias L."/>
            <person name="Galan B."/>
            <person name="Garcia J.L."/>
            <person name="Howad W."/>
            <person name="Gomez-Garrido J."/>
            <person name="Gut M."/>
            <person name="Julca I."/>
            <person name="Morata J."/>
            <person name="Puigdomenech P."/>
            <person name="Ribeca P."/>
            <person name="Rubio Cabetas M.J."/>
            <person name="Vlasova A."/>
            <person name="Wirthensohn M."/>
            <person name="Garcia-Mas J."/>
            <person name="Gabaldon T."/>
            <person name="Casacuberta J.M."/>
            <person name="Arus P."/>
        </authorList>
    </citation>
    <scope>NUCLEOTIDE SEQUENCE [LARGE SCALE GENOMIC DNA]</scope>
    <source>
        <strain evidence="3">cv. Texas</strain>
    </source>
</reference>